<evidence type="ECO:0000313" key="18">
    <source>
        <dbReference type="Proteomes" id="UP000004793"/>
    </source>
</evidence>
<dbReference type="PROSITE" id="PS50109">
    <property type="entry name" value="HIS_KIN"/>
    <property type="match status" value="1"/>
</dbReference>
<name>A0A7U6GEI3_CALEA</name>
<keyword evidence="6" id="KW-0808">Transferase</keyword>
<dbReference type="GO" id="GO:0005524">
    <property type="term" value="F:ATP binding"/>
    <property type="evidence" value="ECO:0007669"/>
    <property type="project" value="UniProtKB-KW"/>
</dbReference>
<dbReference type="Pfam" id="PF02518">
    <property type="entry name" value="HATPase_c"/>
    <property type="match status" value="1"/>
</dbReference>
<dbReference type="Pfam" id="PF00512">
    <property type="entry name" value="HisKA"/>
    <property type="match status" value="1"/>
</dbReference>
<keyword evidence="10" id="KW-0067">ATP-binding</keyword>
<evidence type="ECO:0000313" key="17">
    <source>
        <dbReference type="EMBL" id="BAL80927.1"/>
    </source>
</evidence>
<keyword evidence="4" id="KW-1003">Cell membrane</keyword>
<evidence type="ECO:0000256" key="11">
    <source>
        <dbReference type="ARBA" id="ARBA00022989"/>
    </source>
</evidence>
<dbReference type="CDD" id="cd00082">
    <property type="entry name" value="HisKA"/>
    <property type="match status" value="1"/>
</dbReference>
<evidence type="ECO:0000256" key="14">
    <source>
        <dbReference type="SAM" id="Phobius"/>
    </source>
</evidence>
<dbReference type="InterPro" id="IPR003594">
    <property type="entry name" value="HATPase_dom"/>
</dbReference>
<feature type="domain" description="Histidine kinase" evidence="15">
    <location>
        <begin position="253"/>
        <end position="458"/>
    </location>
</feature>
<dbReference type="Gene3D" id="3.30.565.10">
    <property type="entry name" value="Histidine kinase-like ATPase, C-terminal domain"/>
    <property type="match status" value="1"/>
</dbReference>
<dbReference type="AlphaFoldDB" id="A0A7U6GEI3"/>
<evidence type="ECO:0000259" key="15">
    <source>
        <dbReference type="PROSITE" id="PS50109"/>
    </source>
</evidence>
<dbReference type="SMART" id="SM00388">
    <property type="entry name" value="HisKA"/>
    <property type="match status" value="1"/>
</dbReference>
<dbReference type="InterPro" id="IPR003660">
    <property type="entry name" value="HAMP_dom"/>
</dbReference>
<dbReference type="InterPro" id="IPR005467">
    <property type="entry name" value="His_kinase_dom"/>
</dbReference>
<feature type="transmembrane region" description="Helical" evidence="14">
    <location>
        <begin position="169"/>
        <end position="190"/>
    </location>
</feature>
<comment type="subcellular location">
    <subcellularLocation>
        <location evidence="2">Cell membrane</location>
        <topology evidence="2">Multi-pass membrane protein</topology>
    </subcellularLocation>
</comment>
<evidence type="ECO:0000256" key="8">
    <source>
        <dbReference type="ARBA" id="ARBA00022741"/>
    </source>
</evidence>
<keyword evidence="12" id="KW-0902">Two-component regulatory system</keyword>
<organism evidence="17 18">
    <name type="scientific">Caldisericum exile (strain DSM 21853 / NBRC 104410 / AZM16c01)</name>
    <dbReference type="NCBI Taxonomy" id="511051"/>
    <lineage>
        <taxon>Bacteria</taxon>
        <taxon>Pseudomonadati</taxon>
        <taxon>Caldisericota/Cryosericota group</taxon>
        <taxon>Caldisericota</taxon>
        <taxon>Caldisericia</taxon>
        <taxon>Caldisericales</taxon>
        <taxon>Caldisericaceae</taxon>
        <taxon>Caldisericum</taxon>
    </lineage>
</organism>
<dbReference type="OrthoDB" id="9764522at2"/>
<evidence type="ECO:0000256" key="5">
    <source>
        <dbReference type="ARBA" id="ARBA00022553"/>
    </source>
</evidence>
<sequence length="460" mass="52560">MRRIFTSIRFQLIFVLVIFIIFTFFTISSSISQYLEQNEISSETKRLTVISKQIEERFEKMYTAESLLRGYDHISQKERNLYINVFLKPAFDNYFSTISSAYSDVEIGYYLPIFNNPVNVQSSKGNLIKKIIVMVAIPEKYGGGYIFSAIPQFIIKDNVNAVIYSINRIIFYLALITMLIVLIITSFFSVRILQIRKGLKNLEKNLDFRFPNYGGEIGDIATSINIMAENLKRNVEEMQKAEALKSLGLFTAGIVHEVRNPLTSIKGFATILSQKLQGKDEERFVKPILTETERLGRIVDDLLKYGKPTPLTLVKFNLRLFFNHILELAKQYESNKNIKFDLKCEDLTIVADERKLEELFLNLVINAIQAIDKEEGIIEIECISEGKNIKIIVQDNGSGMTEDTLKNIFVPFYTTKEHGTGLGLAIVHRIVEEHGGEIFVESKLGVGTKFIIVLPTRDLQ</sequence>
<accession>A0A7U6GEI3</accession>
<keyword evidence="8" id="KW-0547">Nucleotide-binding</keyword>
<evidence type="ECO:0000256" key="2">
    <source>
        <dbReference type="ARBA" id="ARBA00004651"/>
    </source>
</evidence>
<keyword evidence="9 17" id="KW-0418">Kinase</keyword>
<evidence type="ECO:0000256" key="7">
    <source>
        <dbReference type="ARBA" id="ARBA00022692"/>
    </source>
</evidence>
<dbReference type="RefSeq" id="WP_014453330.1">
    <property type="nucleotide sequence ID" value="NC_017096.1"/>
</dbReference>
<protein>
    <recommendedName>
        <fullName evidence="3">histidine kinase</fullName>
        <ecNumber evidence="3">2.7.13.3</ecNumber>
    </recommendedName>
</protein>
<keyword evidence="18" id="KW-1185">Reference proteome</keyword>
<evidence type="ECO:0000256" key="4">
    <source>
        <dbReference type="ARBA" id="ARBA00022475"/>
    </source>
</evidence>
<dbReference type="SMART" id="SM00304">
    <property type="entry name" value="HAMP"/>
    <property type="match status" value="1"/>
</dbReference>
<dbReference type="Proteomes" id="UP000004793">
    <property type="component" value="Chromosome"/>
</dbReference>
<keyword evidence="7 14" id="KW-0812">Transmembrane</keyword>
<keyword evidence="11 14" id="KW-1133">Transmembrane helix</keyword>
<evidence type="ECO:0000256" key="6">
    <source>
        <dbReference type="ARBA" id="ARBA00022679"/>
    </source>
</evidence>
<dbReference type="SMART" id="SM00387">
    <property type="entry name" value="HATPase_c"/>
    <property type="match status" value="1"/>
</dbReference>
<dbReference type="SUPFAM" id="SSF47384">
    <property type="entry name" value="Homodimeric domain of signal transducing histidine kinase"/>
    <property type="match status" value="1"/>
</dbReference>
<dbReference type="InterPro" id="IPR004358">
    <property type="entry name" value="Sig_transdc_His_kin-like_C"/>
</dbReference>
<evidence type="ECO:0000256" key="12">
    <source>
        <dbReference type="ARBA" id="ARBA00023012"/>
    </source>
</evidence>
<keyword evidence="13 14" id="KW-0472">Membrane</keyword>
<evidence type="ECO:0000256" key="10">
    <source>
        <dbReference type="ARBA" id="ARBA00022840"/>
    </source>
</evidence>
<gene>
    <name evidence="17" type="ordered locus">CSE_08010</name>
</gene>
<dbReference type="CDD" id="cd06225">
    <property type="entry name" value="HAMP"/>
    <property type="match status" value="1"/>
</dbReference>
<feature type="transmembrane region" description="Helical" evidence="14">
    <location>
        <begin position="12"/>
        <end position="35"/>
    </location>
</feature>
<dbReference type="PROSITE" id="PS50885">
    <property type="entry name" value="HAMP"/>
    <property type="match status" value="1"/>
</dbReference>
<dbReference type="Gene3D" id="1.10.287.130">
    <property type="match status" value="1"/>
</dbReference>
<dbReference type="GO" id="GO:0000155">
    <property type="term" value="F:phosphorelay sensor kinase activity"/>
    <property type="evidence" value="ECO:0007669"/>
    <property type="project" value="InterPro"/>
</dbReference>
<evidence type="ECO:0000256" key="9">
    <source>
        <dbReference type="ARBA" id="ARBA00022777"/>
    </source>
</evidence>
<evidence type="ECO:0000259" key="16">
    <source>
        <dbReference type="PROSITE" id="PS50885"/>
    </source>
</evidence>
<evidence type="ECO:0000256" key="13">
    <source>
        <dbReference type="ARBA" id="ARBA00023136"/>
    </source>
</evidence>
<dbReference type="Gene3D" id="6.10.340.10">
    <property type="match status" value="1"/>
</dbReference>
<evidence type="ECO:0000256" key="3">
    <source>
        <dbReference type="ARBA" id="ARBA00012438"/>
    </source>
</evidence>
<dbReference type="InterPro" id="IPR003661">
    <property type="entry name" value="HisK_dim/P_dom"/>
</dbReference>
<dbReference type="PRINTS" id="PR00344">
    <property type="entry name" value="BCTRLSENSOR"/>
</dbReference>
<dbReference type="InterPro" id="IPR050398">
    <property type="entry name" value="HssS/ArlS-like"/>
</dbReference>
<keyword evidence="5" id="KW-0597">Phosphoprotein</keyword>
<dbReference type="EMBL" id="AP012051">
    <property type="protein sequence ID" value="BAL80927.1"/>
    <property type="molecule type" value="Genomic_DNA"/>
</dbReference>
<dbReference type="KEGG" id="cex:CSE_08010"/>
<reference evidence="17 18" key="1">
    <citation type="submission" date="2011-01" db="EMBL/GenBank/DDBJ databases">
        <title>Whole genome sequence of Caldisericum exile AZM16c01.</title>
        <authorList>
            <person name="Narita-Yamada S."/>
            <person name="Kawakoshi A."/>
            <person name="Nakamura S."/>
            <person name="Sasagawa M."/>
            <person name="Fukada J."/>
            <person name="Sekine M."/>
            <person name="Kato Y."/>
            <person name="Fukai R."/>
            <person name="Sasaki K."/>
            <person name="Hanamaki A."/>
            <person name="Narita H."/>
            <person name="Konno Y."/>
            <person name="Mori K."/>
            <person name="Yamazaki S."/>
            <person name="Suzuki K."/>
            <person name="Fujita N."/>
        </authorList>
    </citation>
    <scope>NUCLEOTIDE SEQUENCE [LARGE SCALE GENOMIC DNA]</scope>
    <source>
        <strain evidence="18">DSM 21853 / NBRC 104410 / AZM16c01</strain>
    </source>
</reference>
<dbReference type="EC" id="2.7.13.3" evidence="3"/>
<evidence type="ECO:0000256" key="1">
    <source>
        <dbReference type="ARBA" id="ARBA00000085"/>
    </source>
</evidence>
<proteinExistence type="predicted"/>
<feature type="domain" description="HAMP" evidence="16">
    <location>
        <begin position="186"/>
        <end position="236"/>
    </location>
</feature>
<dbReference type="SUPFAM" id="SSF55874">
    <property type="entry name" value="ATPase domain of HSP90 chaperone/DNA topoisomerase II/histidine kinase"/>
    <property type="match status" value="1"/>
</dbReference>
<dbReference type="GO" id="GO:0005886">
    <property type="term" value="C:plasma membrane"/>
    <property type="evidence" value="ECO:0007669"/>
    <property type="project" value="UniProtKB-SubCell"/>
</dbReference>
<dbReference type="PANTHER" id="PTHR45528:SF1">
    <property type="entry name" value="SENSOR HISTIDINE KINASE CPXA"/>
    <property type="match status" value="1"/>
</dbReference>
<dbReference type="InterPro" id="IPR036097">
    <property type="entry name" value="HisK_dim/P_sf"/>
</dbReference>
<dbReference type="PANTHER" id="PTHR45528">
    <property type="entry name" value="SENSOR HISTIDINE KINASE CPXA"/>
    <property type="match status" value="1"/>
</dbReference>
<comment type="catalytic activity">
    <reaction evidence="1">
        <text>ATP + protein L-histidine = ADP + protein N-phospho-L-histidine.</text>
        <dbReference type="EC" id="2.7.13.3"/>
    </reaction>
</comment>
<dbReference type="InterPro" id="IPR036890">
    <property type="entry name" value="HATPase_C_sf"/>
</dbReference>